<sequence>MGEPTTIELDGRDLLVVAGLPGAGKTTMLRHAADGIPVLDSDQVRARMREVLPGAVAYRWYRPLVHAGHRARIVGRAVAAEGPVVVHEPATRASTRALLAALGRLTGRRVRMLWLDATADEALAGQRSRGRLIRERSFARHVRRAARTRAALLSGTVPRGWHSARVVPRSAAAATRLVERKPCVHSGRTKSLRTRRNPA</sequence>
<comment type="caution">
    <text evidence="1">The sequence shown here is derived from an EMBL/GenBank/DDBJ whole genome shotgun (WGS) entry which is preliminary data.</text>
</comment>
<gene>
    <name evidence="1" type="ORF">ACFSYJ_32305</name>
</gene>
<name>A0ABW5GQZ1_9PSEU</name>
<accession>A0ABW5GQZ1</accession>
<dbReference type="SUPFAM" id="SSF52540">
    <property type="entry name" value="P-loop containing nucleoside triphosphate hydrolases"/>
    <property type="match status" value="1"/>
</dbReference>
<protein>
    <submittedName>
        <fullName evidence="1">AAA family ATPase</fullName>
    </submittedName>
</protein>
<evidence type="ECO:0000313" key="2">
    <source>
        <dbReference type="Proteomes" id="UP001597419"/>
    </source>
</evidence>
<dbReference type="Proteomes" id="UP001597419">
    <property type="component" value="Unassembled WGS sequence"/>
</dbReference>
<dbReference type="Pfam" id="PF13671">
    <property type="entry name" value="AAA_33"/>
    <property type="match status" value="1"/>
</dbReference>
<dbReference type="EMBL" id="JBHUKU010000020">
    <property type="protein sequence ID" value="MFD2463334.1"/>
    <property type="molecule type" value="Genomic_DNA"/>
</dbReference>
<proteinExistence type="predicted"/>
<organism evidence="1 2">
    <name type="scientific">Amycolatopsis samaneae</name>
    <dbReference type="NCBI Taxonomy" id="664691"/>
    <lineage>
        <taxon>Bacteria</taxon>
        <taxon>Bacillati</taxon>
        <taxon>Actinomycetota</taxon>
        <taxon>Actinomycetes</taxon>
        <taxon>Pseudonocardiales</taxon>
        <taxon>Pseudonocardiaceae</taxon>
        <taxon>Amycolatopsis</taxon>
    </lineage>
</organism>
<dbReference type="InterPro" id="IPR027417">
    <property type="entry name" value="P-loop_NTPase"/>
</dbReference>
<dbReference type="Gene3D" id="3.40.50.300">
    <property type="entry name" value="P-loop containing nucleotide triphosphate hydrolases"/>
    <property type="match status" value="1"/>
</dbReference>
<reference evidence="2" key="1">
    <citation type="journal article" date="2019" name="Int. J. Syst. Evol. Microbiol.">
        <title>The Global Catalogue of Microorganisms (GCM) 10K type strain sequencing project: providing services to taxonomists for standard genome sequencing and annotation.</title>
        <authorList>
            <consortium name="The Broad Institute Genomics Platform"/>
            <consortium name="The Broad Institute Genome Sequencing Center for Infectious Disease"/>
            <person name="Wu L."/>
            <person name="Ma J."/>
        </authorList>
    </citation>
    <scope>NUCLEOTIDE SEQUENCE [LARGE SCALE GENOMIC DNA]</scope>
    <source>
        <strain evidence="2">CGMCC 4.7643</strain>
    </source>
</reference>
<evidence type="ECO:0000313" key="1">
    <source>
        <dbReference type="EMBL" id="MFD2463334.1"/>
    </source>
</evidence>
<dbReference type="RefSeq" id="WP_345391750.1">
    <property type="nucleotide sequence ID" value="NZ_BAABHG010000005.1"/>
</dbReference>
<keyword evidence="2" id="KW-1185">Reference proteome</keyword>